<dbReference type="GeneID" id="70133111"/>
<protein>
    <submittedName>
        <fullName evidence="1">Uncharacterized protein</fullName>
    </submittedName>
</protein>
<sequence length="77" mass="8562">MERSATHHFPTSSTPFYVVLPSAPPIASFQILRCFKCAKLVEATSTDDLESLGMVQIGYNLHYCRRCADMVGYTSLS</sequence>
<organism evidence="1 2">
    <name type="scientific">Truncatella angustata</name>
    <dbReference type="NCBI Taxonomy" id="152316"/>
    <lineage>
        <taxon>Eukaryota</taxon>
        <taxon>Fungi</taxon>
        <taxon>Dikarya</taxon>
        <taxon>Ascomycota</taxon>
        <taxon>Pezizomycotina</taxon>
        <taxon>Sordariomycetes</taxon>
        <taxon>Xylariomycetidae</taxon>
        <taxon>Amphisphaeriales</taxon>
        <taxon>Sporocadaceae</taxon>
        <taxon>Truncatella</taxon>
    </lineage>
</organism>
<evidence type="ECO:0000313" key="1">
    <source>
        <dbReference type="EMBL" id="KAH6645620.1"/>
    </source>
</evidence>
<accession>A0A9P8UC19</accession>
<name>A0A9P8UC19_9PEZI</name>
<evidence type="ECO:0000313" key="2">
    <source>
        <dbReference type="Proteomes" id="UP000758603"/>
    </source>
</evidence>
<proteinExistence type="predicted"/>
<dbReference type="RefSeq" id="XP_045952134.1">
    <property type="nucleotide sequence ID" value="XM_046104220.1"/>
</dbReference>
<dbReference type="Proteomes" id="UP000758603">
    <property type="component" value="Unassembled WGS sequence"/>
</dbReference>
<comment type="caution">
    <text evidence="1">The sequence shown here is derived from an EMBL/GenBank/DDBJ whole genome shotgun (WGS) entry which is preliminary data.</text>
</comment>
<dbReference type="OrthoDB" id="3920481at2759"/>
<gene>
    <name evidence="1" type="ORF">BKA67DRAFT_585848</name>
</gene>
<reference evidence="1" key="1">
    <citation type="journal article" date="2021" name="Nat. Commun.">
        <title>Genetic determinants of endophytism in the Arabidopsis root mycobiome.</title>
        <authorList>
            <person name="Mesny F."/>
            <person name="Miyauchi S."/>
            <person name="Thiergart T."/>
            <person name="Pickel B."/>
            <person name="Atanasova L."/>
            <person name="Karlsson M."/>
            <person name="Huettel B."/>
            <person name="Barry K.W."/>
            <person name="Haridas S."/>
            <person name="Chen C."/>
            <person name="Bauer D."/>
            <person name="Andreopoulos W."/>
            <person name="Pangilinan J."/>
            <person name="LaButti K."/>
            <person name="Riley R."/>
            <person name="Lipzen A."/>
            <person name="Clum A."/>
            <person name="Drula E."/>
            <person name="Henrissat B."/>
            <person name="Kohler A."/>
            <person name="Grigoriev I.V."/>
            <person name="Martin F.M."/>
            <person name="Hacquard S."/>
        </authorList>
    </citation>
    <scope>NUCLEOTIDE SEQUENCE</scope>
    <source>
        <strain evidence="1">MPI-SDFR-AT-0073</strain>
    </source>
</reference>
<keyword evidence="2" id="KW-1185">Reference proteome</keyword>
<dbReference type="AlphaFoldDB" id="A0A9P8UC19"/>
<dbReference type="EMBL" id="JAGPXC010000011">
    <property type="protein sequence ID" value="KAH6645620.1"/>
    <property type="molecule type" value="Genomic_DNA"/>
</dbReference>